<protein>
    <recommendedName>
        <fullName evidence="1">pectinesterase</fullName>
        <ecNumber evidence="1">3.1.1.11</ecNumber>
    </recommendedName>
</protein>
<gene>
    <name evidence="4" type="ORF">POTOM_016754</name>
</gene>
<organism evidence="4 5">
    <name type="scientific">Populus tomentosa</name>
    <name type="common">Chinese white poplar</name>
    <dbReference type="NCBI Taxonomy" id="118781"/>
    <lineage>
        <taxon>Eukaryota</taxon>
        <taxon>Viridiplantae</taxon>
        <taxon>Streptophyta</taxon>
        <taxon>Embryophyta</taxon>
        <taxon>Tracheophyta</taxon>
        <taxon>Spermatophyta</taxon>
        <taxon>Magnoliopsida</taxon>
        <taxon>eudicotyledons</taxon>
        <taxon>Gunneridae</taxon>
        <taxon>Pentapetalae</taxon>
        <taxon>rosids</taxon>
        <taxon>fabids</taxon>
        <taxon>Malpighiales</taxon>
        <taxon>Salicaceae</taxon>
        <taxon>Saliceae</taxon>
        <taxon>Populus</taxon>
    </lineage>
</organism>
<dbReference type="InterPro" id="IPR000070">
    <property type="entry name" value="Pectinesterase_cat"/>
</dbReference>
<dbReference type="PANTHER" id="PTHR31321">
    <property type="entry name" value="ACYL-COA THIOESTER HYDROLASE YBHC-RELATED"/>
    <property type="match status" value="1"/>
</dbReference>
<keyword evidence="2" id="KW-0378">Hydrolase</keyword>
<evidence type="ECO:0000256" key="2">
    <source>
        <dbReference type="ARBA" id="ARBA00022801"/>
    </source>
</evidence>
<dbReference type="EC" id="3.1.1.11" evidence="1"/>
<proteinExistence type="predicted"/>
<reference evidence="4" key="1">
    <citation type="journal article" date="2020" name="bioRxiv">
        <title>Hybrid origin of Populus tomentosa Carr. identified through genome sequencing and phylogenomic analysis.</title>
        <authorList>
            <person name="An X."/>
            <person name="Gao K."/>
            <person name="Chen Z."/>
            <person name="Li J."/>
            <person name="Yang X."/>
            <person name="Yang X."/>
            <person name="Zhou J."/>
            <person name="Guo T."/>
            <person name="Zhao T."/>
            <person name="Huang S."/>
            <person name="Miao D."/>
            <person name="Khan W.U."/>
            <person name="Rao P."/>
            <person name="Ye M."/>
            <person name="Lei B."/>
            <person name="Liao W."/>
            <person name="Wang J."/>
            <person name="Ji L."/>
            <person name="Li Y."/>
            <person name="Guo B."/>
            <person name="Mustafa N.S."/>
            <person name="Li S."/>
            <person name="Yun Q."/>
            <person name="Keller S.R."/>
            <person name="Mao J."/>
            <person name="Zhang R."/>
            <person name="Strauss S.H."/>
        </authorList>
    </citation>
    <scope>NUCLEOTIDE SEQUENCE</scope>
    <source>
        <strain evidence="4">GM15</strain>
        <tissue evidence="4">Leaf</tissue>
    </source>
</reference>
<keyword evidence="5" id="KW-1185">Reference proteome</keyword>
<dbReference type="Proteomes" id="UP000886885">
    <property type="component" value="Chromosome 4D"/>
</dbReference>
<evidence type="ECO:0000256" key="1">
    <source>
        <dbReference type="ARBA" id="ARBA00013229"/>
    </source>
</evidence>
<comment type="caution">
    <text evidence="4">The sequence shown here is derived from an EMBL/GenBank/DDBJ whole genome shotgun (WGS) entry which is preliminary data.</text>
</comment>
<dbReference type="PANTHER" id="PTHR31321:SF120">
    <property type="entry name" value="PECTINESTERASE 52-RELATED"/>
    <property type="match status" value="1"/>
</dbReference>
<dbReference type="GO" id="GO:0030599">
    <property type="term" value="F:pectinesterase activity"/>
    <property type="evidence" value="ECO:0007669"/>
    <property type="project" value="UniProtKB-EC"/>
</dbReference>
<accession>A0A8X8CV53</accession>
<dbReference type="Pfam" id="PF01095">
    <property type="entry name" value="Pectinesterase"/>
    <property type="match status" value="1"/>
</dbReference>
<dbReference type="GO" id="GO:0042545">
    <property type="term" value="P:cell wall modification"/>
    <property type="evidence" value="ECO:0007669"/>
    <property type="project" value="InterPro"/>
</dbReference>
<evidence type="ECO:0000313" key="5">
    <source>
        <dbReference type="Proteomes" id="UP000886885"/>
    </source>
</evidence>
<feature type="domain" description="Pectinesterase catalytic" evidence="3">
    <location>
        <begin position="68"/>
        <end position="161"/>
    </location>
</feature>
<name>A0A8X8CV53_POPTO</name>
<evidence type="ECO:0000313" key="4">
    <source>
        <dbReference type="EMBL" id="KAG6776961.1"/>
    </source>
</evidence>
<dbReference type="AlphaFoldDB" id="A0A8X8CV53"/>
<evidence type="ECO:0000259" key="3">
    <source>
        <dbReference type="Pfam" id="PF01095"/>
    </source>
</evidence>
<dbReference type="GO" id="GO:0045490">
    <property type="term" value="P:pectin catabolic process"/>
    <property type="evidence" value="ECO:0007669"/>
    <property type="project" value="TreeGrafter"/>
</dbReference>
<dbReference type="OrthoDB" id="2019149at2759"/>
<dbReference type="EMBL" id="JAAWWB010000008">
    <property type="protein sequence ID" value="KAG6776961.1"/>
    <property type="molecule type" value="Genomic_DNA"/>
</dbReference>
<sequence>MILMCREQVNIPIEKPCIFLEGNGGGQTTVTYNAHQDTADSATFTSSPSNIVVKGITFEGCIINVTSEGFITAQGKEFPNDTNGFVFSHCYVTGVKGAKAYLGRAYGGYSTVIYNDVYLSDVVQPEGWFAWDYMGHKGNITYVEANCKGPRANTLSRVKWEKKLTRQ</sequence>